<accession>A0AC34FSR2</accession>
<evidence type="ECO:0000313" key="2">
    <source>
        <dbReference type="WBParaSite" id="ES5_v2.g19873.t1"/>
    </source>
</evidence>
<sequence>MNSPSSLPNLADSGIVFDELSTSGGTTTTSTLNPQLPTIHQGSCSGSITLVEDVLPKKSHSMLNQHLQDCRRERNSVYETSNTATLVP</sequence>
<dbReference type="Proteomes" id="UP000887579">
    <property type="component" value="Unplaced"/>
</dbReference>
<protein>
    <submittedName>
        <fullName evidence="2">Uncharacterized protein</fullName>
    </submittedName>
</protein>
<proteinExistence type="predicted"/>
<reference evidence="2" key="1">
    <citation type="submission" date="2022-11" db="UniProtKB">
        <authorList>
            <consortium name="WormBaseParasite"/>
        </authorList>
    </citation>
    <scope>IDENTIFICATION</scope>
</reference>
<evidence type="ECO:0000313" key="1">
    <source>
        <dbReference type="Proteomes" id="UP000887579"/>
    </source>
</evidence>
<organism evidence="1 2">
    <name type="scientific">Panagrolaimus sp. ES5</name>
    <dbReference type="NCBI Taxonomy" id="591445"/>
    <lineage>
        <taxon>Eukaryota</taxon>
        <taxon>Metazoa</taxon>
        <taxon>Ecdysozoa</taxon>
        <taxon>Nematoda</taxon>
        <taxon>Chromadorea</taxon>
        <taxon>Rhabditida</taxon>
        <taxon>Tylenchina</taxon>
        <taxon>Panagrolaimomorpha</taxon>
        <taxon>Panagrolaimoidea</taxon>
        <taxon>Panagrolaimidae</taxon>
        <taxon>Panagrolaimus</taxon>
    </lineage>
</organism>
<dbReference type="WBParaSite" id="ES5_v2.g19873.t1">
    <property type="protein sequence ID" value="ES5_v2.g19873.t1"/>
    <property type="gene ID" value="ES5_v2.g19873"/>
</dbReference>
<name>A0AC34FSR2_9BILA</name>